<dbReference type="AlphaFoldDB" id="A0A318MV59"/>
<evidence type="ECO:0000313" key="1">
    <source>
        <dbReference type="EMBL" id="PXY87891.1"/>
    </source>
</evidence>
<proteinExistence type="predicted"/>
<name>A0A318MV59_9BIFI</name>
<comment type="caution">
    <text evidence="1">The sequence shown here is derived from an EMBL/GenBank/DDBJ whole genome shotgun (WGS) entry which is preliminary data.</text>
</comment>
<dbReference type="EMBL" id="QGLK01000004">
    <property type="protein sequence ID" value="PXY87891.1"/>
    <property type="molecule type" value="Genomic_DNA"/>
</dbReference>
<organism evidence="1 2">
    <name type="scientific">Bifidobacterium asteroides</name>
    <dbReference type="NCBI Taxonomy" id="1684"/>
    <lineage>
        <taxon>Bacteria</taxon>
        <taxon>Bacillati</taxon>
        <taxon>Actinomycetota</taxon>
        <taxon>Actinomycetes</taxon>
        <taxon>Bifidobacteriales</taxon>
        <taxon>Bifidobacteriaceae</taxon>
        <taxon>Bifidobacterium</taxon>
    </lineage>
</organism>
<dbReference type="Proteomes" id="UP000248128">
    <property type="component" value="Unassembled WGS sequence"/>
</dbReference>
<protein>
    <submittedName>
        <fullName evidence="1">Uncharacterized protein</fullName>
    </submittedName>
</protein>
<accession>A0A318MV59</accession>
<sequence>MLFAFIEKKKICMLTIVIFTSPADQYGSFGLIIRILHQNDPCLIFGCATYAVDRTRLSQRSQDQKEERQACSG</sequence>
<evidence type="ECO:0000313" key="2">
    <source>
        <dbReference type="Proteomes" id="UP000248128"/>
    </source>
</evidence>
<reference evidence="1 2" key="1">
    <citation type="submission" date="2018-05" db="EMBL/GenBank/DDBJ databases">
        <title>Reference genomes for bee gut microbiota database.</title>
        <authorList>
            <person name="Ellegaard K.M."/>
        </authorList>
    </citation>
    <scope>NUCLEOTIDE SEQUENCE [LARGE SCALE GENOMIC DNA]</scope>
    <source>
        <strain evidence="1 2">ESL0199</strain>
    </source>
</reference>
<gene>
    <name evidence="1" type="ORF">DKK74_04325</name>
</gene>